<reference evidence="3" key="1">
    <citation type="journal article" date="2013" name="Nat. Genet.">
        <title>The duck genome and transcriptome provide insight into an avian influenza virus reservoir species.</title>
        <authorList>
            <person name="Huang Y."/>
            <person name="Li Y."/>
            <person name="Burt D.W."/>
            <person name="Chen H."/>
            <person name="Zhang Y."/>
            <person name="Qian W."/>
            <person name="Kim H."/>
            <person name="Gan S."/>
            <person name="Zhao Y."/>
            <person name="Li J."/>
            <person name="Yi K."/>
            <person name="Feng H."/>
            <person name="Zhu P."/>
            <person name="Li B."/>
            <person name="Liu Q."/>
            <person name="Fairley S."/>
            <person name="Magor K.E."/>
            <person name="Du Z."/>
            <person name="Hu X."/>
            <person name="Goodman L."/>
            <person name="Tafer H."/>
            <person name="Vignal A."/>
            <person name="Lee T."/>
            <person name="Kim K.W."/>
            <person name="Sheng Z."/>
            <person name="An Y."/>
            <person name="Searle S."/>
            <person name="Herrero J."/>
            <person name="Groenen M.A."/>
            <person name="Crooijmans R.P."/>
            <person name="Faraut T."/>
            <person name="Cai Q."/>
            <person name="Webster R.G."/>
            <person name="Aldridge J.R."/>
            <person name="Warren W.C."/>
            <person name="Bartschat S."/>
            <person name="Kehr S."/>
            <person name="Marz M."/>
            <person name="Stadler P.F."/>
            <person name="Smith J."/>
            <person name="Kraus R.H."/>
            <person name="Zhao Y."/>
            <person name="Ren L."/>
            <person name="Fei J."/>
            <person name="Morisson M."/>
            <person name="Kaiser P."/>
            <person name="Griffin D.K."/>
            <person name="Rao M."/>
            <person name="Pitel F."/>
            <person name="Wang J."/>
            <person name="Li N."/>
        </authorList>
    </citation>
    <scope>NUCLEOTIDE SEQUENCE [LARGE SCALE GENOMIC DNA]</scope>
</reference>
<evidence type="ECO:0000256" key="1">
    <source>
        <dbReference type="SAM" id="MobiDB-lite"/>
    </source>
</evidence>
<proteinExistence type="predicted"/>
<protein>
    <submittedName>
        <fullName evidence="2">Uncharacterized protein</fullName>
    </submittedName>
</protein>
<dbReference type="EMBL" id="KB743364">
    <property type="protein sequence ID" value="EOA99169.1"/>
    <property type="molecule type" value="Genomic_DNA"/>
</dbReference>
<evidence type="ECO:0000313" key="3">
    <source>
        <dbReference type="Proteomes" id="UP000296049"/>
    </source>
</evidence>
<feature type="compositionally biased region" description="Basic and acidic residues" evidence="1">
    <location>
        <begin position="82"/>
        <end position="95"/>
    </location>
</feature>
<organism evidence="2 3">
    <name type="scientific">Anas platyrhynchos</name>
    <name type="common">Mallard</name>
    <name type="synonym">Anas boschas</name>
    <dbReference type="NCBI Taxonomy" id="8839"/>
    <lineage>
        <taxon>Eukaryota</taxon>
        <taxon>Metazoa</taxon>
        <taxon>Chordata</taxon>
        <taxon>Craniata</taxon>
        <taxon>Vertebrata</taxon>
        <taxon>Euteleostomi</taxon>
        <taxon>Archelosauria</taxon>
        <taxon>Archosauria</taxon>
        <taxon>Dinosauria</taxon>
        <taxon>Saurischia</taxon>
        <taxon>Theropoda</taxon>
        <taxon>Coelurosauria</taxon>
        <taxon>Aves</taxon>
        <taxon>Neognathae</taxon>
        <taxon>Galloanserae</taxon>
        <taxon>Anseriformes</taxon>
        <taxon>Anatidae</taxon>
        <taxon>Anatinae</taxon>
        <taxon>Anas</taxon>
    </lineage>
</organism>
<accession>R0LCE0</accession>
<feature type="region of interest" description="Disordered" evidence="1">
    <location>
        <begin position="82"/>
        <end position="101"/>
    </location>
</feature>
<sequence length="176" mass="19744">MLGKLTAHLLSTNYFKMSTEAFELIYVPKCDTLQPSRSRWACSCDGTPCLREPPGLGSSLCHGRDLYEFSYKVNKVNLHPLEGKQFSKDPPDDMHLSSSKNQSMSHSRHHYICTTVVATCSALQFTVIHLLVPCLTLFVQNAKAECENGKRIVRVLCGAMWRTEDWHNTPADSPGL</sequence>
<keyword evidence="3" id="KW-1185">Reference proteome</keyword>
<evidence type="ECO:0000313" key="2">
    <source>
        <dbReference type="EMBL" id="EOA99169.1"/>
    </source>
</evidence>
<name>R0LCE0_ANAPL</name>
<gene>
    <name evidence="2" type="ORF">Anapl_07326</name>
</gene>
<dbReference type="AlphaFoldDB" id="R0LCE0"/>
<dbReference type="Proteomes" id="UP000296049">
    <property type="component" value="Unassembled WGS sequence"/>
</dbReference>